<evidence type="ECO:0000256" key="1">
    <source>
        <dbReference type="ARBA" id="ARBA00022737"/>
    </source>
</evidence>
<dbReference type="Pfam" id="PF00515">
    <property type="entry name" value="TPR_1"/>
    <property type="match status" value="1"/>
</dbReference>
<dbReference type="Pfam" id="PF13432">
    <property type="entry name" value="TPR_16"/>
    <property type="match status" value="2"/>
</dbReference>
<dbReference type="PANTHER" id="PTHR44943">
    <property type="entry name" value="CELLULOSE SYNTHASE OPERON PROTEIN C"/>
    <property type="match status" value="1"/>
</dbReference>
<dbReference type="Proteomes" id="UP000320314">
    <property type="component" value="Unassembled WGS sequence"/>
</dbReference>
<feature type="chain" id="PRO_5021370774" evidence="5">
    <location>
        <begin position="20"/>
        <end position="637"/>
    </location>
</feature>
<dbReference type="PROSITE" id="PS50005">
    <property type="entry name" value="TPR"/>
    <property type="match status" value="2"/>
</dbReference>
<dbReference type="InterPro" id="IPR011990">
    <property type="entry name" value="TPR-like_helical_dom_sf"/>
</dbReference>
<keyword evidence="2 3" id="KW-0802">TPR repeat</keyword>
<evidence type="ECO:0000256" key="3">
    <source>
        <dbReference type="PROSITE-ProRule" id="PRU00339"/>
    </source>
</evidence>
<evidence type="ECO:0000256" key="5">
    <source>
        <dbReference type="SAM" id="SignalP"/>
    </source>
</evidence>
<dbReference type="SUPFAM" id="SSF81901">
    <property type="entry name" value="HCP-like"/>
    <property type="match status" value="1"/>
</dbReference>
<dbReference type="OrthoDB" id="9766710at2"/>
<dbReference type="Pfam" id="PF13414">
    <property type="entry name" value="TPR_11"/>
    <property type="match status" value="1"/>
</dbReference>
<protein>
    <submittedName>
        <fullName evidence="6">Tetratricopeptide repeat protein</fullName>
    </submittedName>
</protein>
<feature type="repeat" description="TPR" evidence="3">
    <location>
        <begin position="427"/>
        <end position="460"/>
    </location>
</feature>
<dbReference type="PANTHER" id="PTHR44943:SF8">
    <property type="entry name" value="TPR REPEAT-CONTAINING PROTEIN MJ0263"/>
    <property type="match status" value="1"/>
</dbReference>
<gene>
    <name evidence="6" type="ORF">FJU11_09720</name>
</gene>
<dbReference type="EMBL" id="VHLH01000016">
    <property type="protein sequence ID" value="TPW28133.1"/>
    <property type="molecule type" value="Genomic_DNA"/>
</dbReference>
<evidence type="ECO:0000256" key="4">
    <source>
        <dbReference type="SAM" id="MobiDB-lite"/>
    </source>
</evidence>
<keyword evidence="7" id="KW-1185">Reference proteome</keyword>
<dbReference type="RefSeq" id="WP_141166858.1">
    <property type="nucleotide sequence ID" value="NZ_VHLH01000016.1"/>
</dbReference>
<dbReference type="SMART" id="SM00028">
    <property type="entry name" value="TPR"/>
    <property type="match status" value="6"/>
</dbReference>
<dbReference type="AlphaFoldDB" id="A0A506U1A0"/>
<feature type="signal peptide" evidence="5">
    <location>
        <begin position="1"/>
        <end position="19"/>
    </location>
</feature>
<keyword evidence="1" id="KW-0677">Repeat</keyword>
<evidence type="ECO:0000256" key="2">
    <source>
        <dbReference type="ARBA" id="ARBA00022803"/>
    </source>
</evidence>
<accession>A0A506U1A0</accession>
<keyword evidence="5" id="KW-0732">Signal</keyword>
<organism evidence="6 7">
    <name type="scientific">Pararhizobium mangrovi</name>
    <dbReference type="NCBI Taxonomy" id="2590452"/>
    <lineage>
        <taxon>Bacteria</taxon>
        <taxon>Pseudomonadati</taxon>
        <taxon>Pseudomonadota</taxon>
        <taxon>Alphaproteobacteria</taxon>
        <taxon>Hyphomicrobiales</taxon>
        <taxon>Rhizobiaceae</taxon>
        <taxon>Rhizobium/Agrobacterium group</taxon>
        <taxon>Pararhizobium</taxon>
    </lineage>
</organism>
<dbReference type="InterPro" id="IPR051685">
    <property type="entry name" value="Ycf3/AcsC/BcsC/TPR_MFPF"/>
</dbReference>
<reference evidence="6 7" key="1">
    <citation type="submission" date="2019-06" db="EMBL/GenBank/DDBJ databases">
        <authorList>
            <person name="Li M."/>
        </authorList>
    </citation>
    <scope>NUCLEOTIDE SEQUENCE [LARGE SCALE GENOMIC DNA]</scope>
    <source>
        <strain evidence="6 7">BGMRC6574</strain>
    </source>
</reference>
<evidence type="ECO:0000313" key="7">
    <source>
        <dbReference type="Proteomes" id="UP000320314"/>
    </source>
</evidence>
<dbReference type="InterPro" id="IPR019734">
    <property type="entry name" value="TPR_rpt"/>
</dbReference>
<comment type="caution">
    <text evidence="6">The sequence shown here is derived from an EMBL/GenBank/DDBJ whole genome shotgun (WGS) entry which is preliminary data.</text>
</comment>
<sequence length="637" mass="69525">MTRSYLRPVLARASLMALAGTLAFLPAVEGHAKGEKDAGFSAAHVDSFAGAFLAGRIADADDDADSAIAFYRRALDFDPGDRQIQQRLMIALFTDGRFADGMKLADTLKDDSDVDRVTTIARGVAAMRDKRFGEAAKILQYNGDNDLDRLMNGLLIAWAQYGEGNTDSALKRIDAIDGPEWFAIFKNYSAGLMDEAAGRIGDARKRLRAAITDKTGASTAPDTFMRAVIALAQMEAHQGNKTAARDAVATGERLSPGYPPLDAVRQAIDKGTVGERSVKTANQGAATVLFSVGSALSGQGADEVVALYLRFSQALDPDNPATRVMLGGLAEQQGQTEKAITIYEGIPANSPMRRLSELQRGLDLARLDRTQDAVKQLKQLIAEDPSDMRAYLALGSVYSSAENYQAMADLYDQAVKALGSVPDKANWDIYYQRGIAYERLKQWDKAEPSFKKALDLSPDQPQVLNYLGYSWIDRNTHLEDGLEMVKKAVSLRPNDGYIVDSLGWAYYKLGRFDKAVDELEHAVELKPEDATINAHLGDAYWQAGRRIEARYQWQHAITFGAEKDEVAELKEKLQSGLPAPVDGRPVSAESEKPAKTPDAPAKSGEDRKSGLLLPDARHRYAAALFERPGASGRPDRS</sequence>
<dbReference type="PROSITE" id="PS50293">
    <property type="entry name" value="TPR_REGION"/>
    <property type="match status" value="2"/>
</dbReference>
<feature type="region of interest" description="Disordered" evidence="4">
    <location>
        <begin position="574"/>
        <end position="613"/>
    </location>
</feature>
<dbReference type="Gene3D" id="1.25.40.10">
    <property type="entry name" value="Tetratricopeptide repeat domain"/>
    <property type="match status" value="4"/>
</dbReference>
<name>A0A506U1A0_9HYPH</name>
<dbReference type="SUPFAM" id="SSF48452">
    <property type="entry name" value="TPR-like"/>
    <property type="match status" value="1"/>
</dbReference>
<evidence type="ECO:0000313" key="6">
    <source>
        <dbReference type="EMBL" id="TPW28133.1"/>
    </source>
</evidence>
<feature type="repeat" description="TPR" evidence="3">
    <location>
        <begin position="496"/>
        <end position="529"/>
    </location>
</feature>
<proteinExistence type="predicted"/>